<feature type="region of interest" description="Disordered" evidence="11">
    <location>
        <begin position="437"/>
        <end position="464"/>
    </location>
</feature>
<comment type="subcellular location">
    <subcellularLocation>
        <location evidence="1">Cell membrane</location>
        <topology evidence="1">Multi-pass membrane protein</topology>
    </subcellularLocation>
</comment>
<feature type="domain" description="Major facilitator superfamily (MFS) profile" evidence="13">
    <location>
        <begin position="17"/>
        <end position="436"/>
    </location>
</feature>
<keyword evidence="3" id="KW-0813">Transport</keyword>
<dbReference type="InterPro" id="IPR020846">
    <property type="entry name" value="MFS_dom"/>
</dbReference>
<dbReference type="EMBL" id="CP056041">
    <property type="protein sequence ID" value="QKZ17600.1"/>
    <property type="molecule type" value="Genomic_DNA"/>
</dbReference>
<feature type="transmembrane region" description="Helical" evidence="12">
    <location>
        <begin position="118"/>
        <end position="145"/>
    </location>
</feature>
<evidence type="ECO:0000256" key="7">
    <source>
        <dbReference type="ARBA" id="ARBA00022989"/>
    </source>
</evidence>
<name>A0A7H8T6R7_STRCX</name>
<feature type="transmembrane region" description="Helical" evidence="12">
    <location>
        <begin position="190"/>
        <end position="209"/>
    </location>
</feature>
<organism evidence="14 15">
    <name type="scientific">Streptomyces chartreusis</name>
    <dbReference type="NCBI Taxonomy" id="1969"/>
    <lineage>
        <taxon>Bacteria</taxon>
        <taxon>Bacillati</taxon>
        <taxon>Actinomycetota</taxon>
        <taxon>Actinomycetes</taxon>
        <taxon>Kitasatosporales</taxon>
        <taxon>Streptomycetaceae</taxon>
        <taxon>Streptomyces</taxon>
    </lineage>
</organism>
<feature type="transmembrane region" description="Helical" evidence="12">
    <location>
        <begin position="54"/>
        <end position="78"/>
    </location>
</feature>
<evidence type="ECO:0000256" key="9">
    <source>
        <dbReference type="ARBA" id="ARBA00037295"/>
    </source>
</evidence>
<evidence type="ECO:0000256" key="6">
    <source>
        <dbReference type="ARBA" id="ARBA00022847"/>
    </source>
</evidence>
<comment type="function">
    <text evidence="9">May be a proton symporter involved in the uptake of osmolytes such as proline and glycine betaine.</text>
</comment>
<evidence type="ECO:0000259" key="13">
    <source>
        <dbReference type="PROSITE" id="PS50850"/>
    </source>
</evidence>
<evidence type="ECO:0000256" key="12">
    <source>
        <dbReference type="SAM" id="Phobius"/>
    </source>
</evidence>
<evidence type="ECO:0000256" key="11">
    <source>
        <dbReference type="SAM" id="MobiDB-lite"/>
    </source>
</evidence>
<dbReference type="GO" id="GO:0015293">
    <property type="term" value="F:symporter activity"/>
    <property type="evidence" value="ECO:0007669"/>
    <property type="project" value="UniProtKB-KW"/>
</dbReference>
<gene>
    <name evidence="14" type="ORF">HUT05_09730</name>
</gene>
<feature type="transmembrane region" description="Helical" evidence="12">
    <location>
        <begin position="410"/>
        <end position="431"/>
    </location>
</feature>
<dbReference type="InterPro" id="IPR005828">
    <property type="entry name" value="MFS_sugar_transport-like"/>
</dbReference>
<evidence type="ECO:0000256" key="2">
    <source>
        <dbReference type="ARBA" id="ARBA00008240"/>
    </source>
</evidence>
<evidence type="ECO:0000256" key="4">
    <source>
        <dbReference type="ARBA" id="ARBA00022475"/>
    </source>
</evidence>
<feature type="transmembrane region" description="Helical" evidence="12">
    <location>
        <begin position="288"/>
        <end position="307"/>
    </location>
</feature>
<proteinExistence type="inferred from homology"/>
<keyword evidence="5 12" id="KW-0812">Transmembrane</keyword>
<dbReference type="Proteomes" id="UP000509418">
    <property type="component" value="Chromosome"/>
</dbReference>
<feature type="transmembrane region" description="Helical" evidence="12">
    <location>
        <begin position="383"/>
        <end position="404"/>
    </location>
</feature>
<feature type="compositionally biased region" description="Polar residues" evidence="11">
    <location>
        <begin position="443"/>
        <end position="457"/>
    </location>
</feature>
<dbReference type="InterPro" id="IPR036259">
    <property type="entry name" value="MFS_trans_sf"/>
</dbReference>
<protein>
    <recommendedName>
        <fullName evidence="10">Putative proline/betaine transporter</fullName>
    </recommendedName>
</protein>
<dbReference type="RefSeq" id="WP_176574844.1">
    <property type="nucleotide sequence ID" value="NZ_CBDRGH010000014.1"/>
</dbReference>
<keyword evidence="4" id="KW-1003">Cell membrane</keyword>
<keyword evidence="6" id="KW-0769">Symport</keyword>
<dbReference type="PROSITE" id="PS50850">
    <property type="entry name" value="MFS"/>
    <property type="match status" value="1"/>
</dbReference>
<keyword evidence="8 12" id="KW-0472">Membrane</keyword>
<dbReference type="Gene3D" id="1.20.1250.20">
    <property type="entry name" value="MFS general substrate transporter like domains"/>
    <property type="match status" value="1"/>
</dbReference>
<keyword evidence="15" id="KW-1185">Reference proteome</keyword>
<evidence type="ECO:0000313" key="14">
    <source>
        <dbReference type="EMBL" id="QKZ17600.1"/>
    </source>
</evidence>
<evidence type="ECO:0000313" key="15">
    <source>
        <dbReference type="Proteomes" id="UP000509418"/>
    </source>
</evidence>
<feature type="transmembrane region" description="Helical" evidence="12">
    <location>
        <begin position="166"/>
        <end position="184"/>
    </location>
</feature>
<dbReference type="GO" id="GO:0005886">
    <property type="term" value="C:plasma membrane"/>
    <property type="evidence" value="ECO:0007669"/>
    <property type="project" value="UniProtKB-SubCell"/>
</dbReference>
<keyword evidence="7 12" id="KW-1133">Transmembrane helix</keyword>
<feature type="transmembrane region" description="Helical" evidence="12">
    <location>
        <begin position="253"/>
        <end position="276"/>
    </location>
</feature>
<evidence type="ECO:0000256" key="8">
    <source>
        <dbReference type="ARBA" id="ARBA00023136"/>
    </source>
</evidence>
<sequence>MPVSPSPARPSTSLAKVIGAGVVGTTIEWYDFFLYGSAAALVFNKLFFPAADPLVGTMLAFLTFSVGFVARPVGGIVFGHFGDRVGRKKLLTLSLILMGGSTFLIGLLPTYATLGASAAAALVTLRFVQGFAIGGEWGGAVLLVAEHGGQRRRGLWASMPQAGAPAGNLLATLVLWTLSLTLSQEAFLSWGWRLPFLLSAVLVAVGYWIRVSVDESPAFREAQARAEAERAADARRTERAPLLQVLSRHRREVLCGMAARLVENISYYVITAFALAYAADTLGMRRDLVLGGLIVANACHLLAIPAFGALSDRLGRRPVYLTGTVLMGVFGFVMFPLLETRDAVVVTATLVAGMVVHALMFGPQAAFFAEMFSTRIRYSGASFTYQVTNIVGGGLAPIIALYLLDRFGSWQPIAIYMASAAVVSALGVLLARETRGNDMEDGTSASQQAEGTEQVAGTVTAPLG</sequence>
<feature type="transmembrane region" description="Helical" evidence="12">
    <location>
        <begin position="90"/>
        <end position="112"/>
    </location>
</feature>
<dbReference type="PANTHER" id="PTHR43045">
    <property type="entry name" value="SHIKIMATE TRANSPORTER"/>
    <property type="match status" value="1"/>
</dbReference>
<reference evidence="14 15" key="1">
    <citation type="submission" date="2020-06" db="EMBL/GenBank/DDBJ databases">
        <title>Genome mining for natural products.</title>
        <authorList>
            <person name="Zhang B."/>
            <person name="Shi J."/>
            <person name="Ge H."/>
        </authorList>
    </citation>
    <scope>NUCLEOTIDE SEQUENCE [LARGE SCALE GENOMIC DNA]</scope>
    <source>
        <strain evidence="14 15">NA02069</strain>
    </source>
</reference>
<evidence type="ECO:0000256" key="1">
    <source>
        <dbReference type="ARBA" id="ARBA00004651"/>
    </source>
</evidence>
<dbReference type="Pfam" id="PF00083">
    <property type="entry name" value="Sugar_tr"/>
    <property type="match status" value="1"/>
</dbReference>
<feature type="transmembrane region" description="Helical" evidence="12">
    <location>
        <begin position="344"/>
        <end position="362"/>
    </location>
</feature>
<evidence type="ECO:0000256" key="3">
    <source>
        <dbReference type="ARBA" id="ARBA00022448"/>
    </source>
</evidence>
<dbReference type="CDD" id="cd17369">
    <property type="entry name" value="MFS_ShiA_like"/>
    <property type="match status" value="1"/>
</dbReference>
<evidence type="ECO:0000256" key="10">
    <source>
        <dbReference type="ARBA" id="ARBA00039918"/>
    </source>
</evidence>
<dbReference type="SUPFAM" id="SSF103473">
    <property type="entry name" value="MFS general substrate transporter"/>
    <property type="match status" value="1"/>
</dbReference>
<dbReference type="AlphaFoldDB" id="A0A7H8T6R7"/>
<dbReference type="PROSITE" id="PS00217">
    <property type="entry name" value="SUGAR_TRANSPORT_2"/>
    <property type="match status" value="1"/>
</dbReference>
<dbReference type="PANTHER" id="PTHR43045:SF1">
    <property type="entry name" value="SHIKIMATE TRANSPORTER"/>
    <property type="match status" value="1"/>
</dbReference>
<dbReference type="InterPro" id="IPR005829">
    <property type="entry name" value="Sugar_transporter_CS"/>
</dbReference>
<comment type="similarity">
    <text evidence="2">Belongs to the major facilitator superfamily. Metabolite:H+ Symporter (MHS) family (TC 2.A.1.6) family.</text>
</comment>
<dbReference type="FunFam" id="1.20.1250.20:FF:000001">
    <property type="entry name" value="Dicarboxylate MFS transporter"/>
    <property type="match status" value="1"/>
</dbReference>
<accession>A0A7H8T6R7</accession>
<feature type="transmembrane region" description="Helical" evidence="12">
    <location>
        <begin position="319"/>
        <end position="338"/>
    </location>
</feature>
<evidence type="ECO:0000256" key="5">
    <source>
        <dbReference type="ARBA" id="ARBA00022692"/>
    </source>
</evidence>